<dbReference type="OrthoDB" id="9798884at2"/>
<name>A0A2T3NF90_9GAMM</name>
<dbReference type="RefSeq" id="WP_107298007.1">
    <property type="nucleotide sequence ID" value="NZ_PYMB01000003.1"/>
</dbReference>
<keyword evidence="1" id="KW-0378">Hydrolase</keyword>
<dbReference type="SUPFAM" id="SSF53474">
    <property type="entry name" value="alpha/beta-Hydrolases"/>
    <property type="match status" value="1"/>
</dbReference>
<organism evidence="1 2">
    <name type="scientific">Photobacterium rosenbergii</name>
    <dbReference type="NCBI Taxonomy" id="294936"/>
    <lineage>
        <taxon>Bacteria</taxon>
        <taxon>Pseudomonadati</taxon>
        <taxon>Pseudomonadota</taxon>
        <taxon>Gammaproteobacteria</taxon>
        <taxon>Vibrionales</taxon>
        <taxon>Vibrionaceae</taxon>
        <taxon>Photobacterium</taxon>
    </lineage>
</organism>
<dbReference type="GO" id="GO:0016787">
    <property type="term" value="F:hydrolase activity"/>
    <property type="evidence" value="ECO:0007669"/>
    <property type="project" value="UniProtKB-KW"/>
</dbReference>
<dbReference type="Proteomes" id="UP000241346">
    <property type="component" value="Unassembled WGS sequence"/>
</dbReference>
<reference evidence="1 2" key="1">
    <citation type="submission" date="2018-03" db="EMBL/GenBank/DDBJ databases">
        <title>Whole genome sequencing of Histamine producing bacteria.</title>
        <authorList>
            <person name="Butler K."/>
        </authorList>
    </citation>
    <scope>NUCLEOTIDE SEQUENCE [LARGE SCALE GENOMIC DNA]</scope>
    <source>
        <strain evidence="1 2">DSM 19138</strain>
    </source>
</reference>
<gene>
    <name evidence="1" type="ORF">C9J01_09995</name>
</gene>
<dbReference type="PANTHER" id="PTHR12277:SF81">
    <property type="entry name" value="PROTEIN ABHD13"/>
    <property type="match status" value="1"/>
</dbReference>
<dbReference type="PANTHER" id="PTHR12277">
    <property type="entry name" value="ALPHA/BETA HYDROLASE DOMAIN-CONTAINING PROTEIN"/>
    <property type="match status" value="1"/>
</dbReference>
<proteinExistence type="predicted"/>
<sequence>MKSLLVIIVVGYALFFLTFCSLQRHFLYYPQPASNFYGEMNINFTVDGEKLSGWVVNEGQPKALIYYGGNAENIEANIPFFKAFIPNYTVYLIPYRGYGNNPGTPTEANLYNDAVQIFEAIQNQHQSVSLMGRSLGSGIASYVAANRQVDKLILVTPFDSIENVAKDIYWMFPVSWFIKDRYQSSERAKEITAQTYIFIAGRDQVISRSRTDQLIAEFDEQLQEVIIIDNAGHNTISQYPEYTSGLKRALD</sequence>
<dbReference type="AlphaFoldDB" id="A0A2T3NF90"/>
<protein>
    <submittedName>
        <fullName evidence="1">Alpha/beta hydrolase</fullName>
    </submittedName>
</protein>
<evidence type="ECO:0000313" key="1">
    <source>
        <dbReference type="EMBL" id="PSW13181.1"/>
    </source>
</evidence>
<accession>A0A2T3NF90</accession>
<evidence type="ECO:0000313" key="2">
    <source>
        <dbReference type="Proteomes" id="UP000241346"/>
    </source>
</evidence>
<comment type="caution">
    <text evidence="1">The sequence shown here is derived from an EMBL/GenBank/DDBJ whole genome shotgun (WGS) entry which is preliminary data.</text>
</comment>
<dbReference type="Gene3D" id="3.40.50.1820">
    <property type="entry name" value="alpha/beta hydrolase"/>
    <property type="match status" value="1"/>
</dbReference>
<dbReference type="EMBL" id="PYMB01000003">
    <property type="protein sequence ID" value="PSW13181.1"/>
    <property type="molecule type" value="Genomic_DNA"/>
</dbReference>
<dbReference type="InterPro" id="IPR029058">
    <property type="entry name" value="AB_hydrolase_fold"/>
</dbReference>